<accession>A0AAV0AX39</accession>
<dbReference type="Proteomes" id="UP001153365">
    <property type="component" value="Unassembled WGS sequence"/>
</dbReference>
<keyword evidence="2" id="KW-1185">Reference proteome</keyword>
<comment type="caution">
    <text evidence="1">The sequence shown here is derived from an EMBL/GenBank/DDBJ whole genome shotgun (WGS) entry which is preliminary data.</text>
</comment>
<organism evidence="1 2">
    <name type="scientific">Phakopsora pachyrhizi</name>
    <name type="common">Asian soybean rust disease fungus</name>
    <dbReference type="NCBI Taxonomy" id="170000"/>
    <lineage>
        <taxon>Eukaryota</taxon>
        <taxon>Fungi</taxon>
        <taxon>Dikarya</taxon>
        <taxon>Basidiomycota</taxon>
        <taxon>Pucciniomycotina</taxon>
        <taxon>Pucciniomycetes</taxon>
        <taxon>Pucciniales</taxon>
        <taxon>Phakopsoraceae</taxon>
        <taxon>Phakopsora</taxon>
    </lineage>
</organism>
<dbReference type="EMBL" id="CALTRL010001848">
    <property type="protein sequence ID" value="CAH7673891.1"/>
    <property type="molecule type" value="Genomic_DNA"/>
</dbReference>
<evidence type="ECO:0000313" key="1">
    <source>
        <dbReference type="EMBL" id="CAH7673891.1"/>
    </source>
</evidence>
<name>A0AAV0AX39_PHAPC</name>
<protein>
    <submittedName>
        <fullName evidence="1">Uncharacterized protein</fullName>
    </submittedName>
</protein>
<evidence type="ECO:0000313" key="2">
    <source>
        <dbReference type="Proteomes" id="UP001153365"/>
    </source>
</evidence>
<dbReference type="AlphaFoldDB" id="A0AAV0AX39"/>
<feature type="non-terminal residue" evidence="1">
    <location>
        <position position="1"/>
    </location>
</feature>
<proteinExistence type="predicted"/>
<feature type="non-terminal residue" evidence="1">
    <location>
        <position position="68"/>
    </location>
</feature>
<gene>
    <name evidence="1" type="ORF">PPACK8108_LOCUS8793</name>
</gene>
<sequence>IRSGEMTTAIKGYNPRAEKKVLVAQHKQTSSKTKGQVFFARDQLENFRKIEGERVETSWMKRMGMEVK</sequence>
<reference evidence="1" key="1">
    <citation type="submission" date="2022-06" db="EMBL/GenBank/DDBJ databases">
        <authorList>
            <consortium name="SYNGENTA / RWTH Aachen University"/>
        </authorList>
    </citation>
    <scope>NUCLEOTIDE SEQUENCE</scope>
</reference>